<feature type="compositionally biased region" description="Low complexity" evidence="2">
    <location>
        <begin position="535"/>
        <end position="549"/>
    </location>
</feature>
<feature type="compositionally biased region" description="Polar residues" evidence="2">
    <location>
        <begin position="486"/>
        <end position="498"/>
    </location>
</feature>
<dbReference type="PANTHER" id="PTHR47966:SF51">
    <property type="entry name" value="BETA-SITE APP-CLEAVING ENZYME, ISOFORM A-RELATED"/>
    <property type="match status" value="1"/>
</dbReference>
<dbReference type="InterPro" id="IPR021109">
    <property type="entry name" value="Peptidase_aspartic_dom_sf"/>
</dbReference>
<feature type="region of interest" description="Disordered" evidence="2">
    <location>
        <begin position="477"/>
        <end position="576"/>
    </location>
</feature>
<evidence type="ECO:0000256" key="2">
    <source>
        <dbReference type="SAM" id="MobiDB-lite"/>
    </source>
</evidence>
<feature type="compositionally biased region" description="Basic and acidic residues" evidence="2">
    <location>
        <begin position="612"/>
        <end position="634"/>
    </location>
</feature>
<feature type="compositionally biased region" description="Basic and acidic residues" evidence="2">
    <location>
        <begin position="512"/>
        <end position="527"/>
    </location>
</feature>
<feature type="region of interest" description="Disordered" evidence="2">
    <location>
        <begin position="590"/>
        <end position="645"/>
    </location>
</feature>
<dbReference type="CDD" id="cd05471">
    <property type="entry name" value="pepsin_like"/>
    <property type="match status" value="1"/>
</dbReference>
<feature type="domain" description="Peptidase A1" evidence="5">
    <location>
        <begin position="48"/>
        <end position="391"/>
    </location>
</feature>
<evidence type="ECO:0000256" key="1">
    <source>
        <dbReference type="ARBA" id="ARBA00007447"/>
    </source>
</evidence>
<sequence>MAPSFFGRPAGLGFLLATTLAKVSCRSSVQPVVVPPNESWDGLDGAWSSFDLSIGTPAQKVRVLPSWQSYQTWVVGPEGCSAYSNYNDCVESRGEVFNLSQSSSWTQVGTYEFGIEQNLGLAGNAYFGYDNIVLDDSAQTTIQTTTVGAFAVSEFWLGNLGLNPKPTNWSDDAQGLSLMTKLKNESKIPSISFGYTAGAPYRFSGVPGSLTLGGYDQSRFEANNVEFEFSSDVAKDTLIAIQSIETFALNSSSNVELLPAPIFALIDSTVSQIWLPLDACQAFEREFGLVWDPTYNLYLVNFTLHASLLARDARVNFTIGTKAAGGQTTTISLPYSAFDQTAQSPYQGLATESSYFPLRRAANSTQYTLGRTFMQEAYITVDYERAKFNVSQCVWPQNIGNASEIVIIEPAPASENGGYSGATSGSTATTTSDAAGSSSGLSGGAIGGIVAGSVVGVIALIGFVAWYVRRERKKKALSEEEETGDESSPSRDSVSHTTIGDGEKGTTVFPKAELEGSTVHEEPKPSLRPESSLASPSTLGWGGSTWSSTQADPMSPTSEAGGLEIYEMPGDMPDIAQADGRTITEKEMMRRREEVYNGVDRSNPVSPTTGPTERRGVQPEEVVLRSEIRDDGEANSRPNSRFSFE</sequence>
<evidence type="ECO:0000259" key="5">
    <source>
        <dbReference type="PROSITE" id="PS51767"/>
    </source>
</evidence>
<evidence type="ECO:0000256" key="3">
    <source>
        <dbReference type="SAM" id="Phobius"/>
    </source>
</evidence>
<dbReference type="Proteomes" id="UP000030641">
    <property type="component" value="Unassembled WGS sequence"/>
</dbReference>
<dbReference type="Gene3D" id="2.40.70.10">
    <property type="entry name" value="Acid Proteases"/>
    <property type="match status" value="2"/>
</dbReference>
<protein>
    <recommendedName>
        <fullName evidence="5">Peptidase A1 domain-containing protein</fullName>
    </recommendedName>
</protein>
<dbReference type="InParanoid" id="A0A074Y1X0"/>
<dbReference type="GO" id="GO:0006508">
    <property type="term" value="P:proteolysis"/>
    <property type="evidence" value="ECO:0007669"/>
    <property type="project" value="InterPro"/>
</dbReference>
<dbReference type="InterPro" id="IPR033121">
    <property type="entry name" value="PEPTIDASE_A1"/>
</dbReference>
<evidence type="ECO:0000313" key="6">
    <source>
        <dbReference type="EMBL" id="KEQ91705.1"/>
    </source>
</evidence>
<dbReference type="EMBL" id="KL584776">
    <property type="protein sequence ID" value="KEQ91705.1"/>
    <property type="molecule type" value="Genomic_DNA"/>
</dbReference>
<dbReference type="HOGENOM" id="CLU_009988_3_0_1"/>
<dbReference type="GeneID" id="25364727"/>
<feature type="compositionally biased region" description="Polar residues" evidence="2">
    <location>
        <begin position="636"/>
        <end position="645"/>
    </location>
</feature>
<dbReference type="AlphaFoldDB" id="A0A074Y1X0"/>
<keyword evidence="4" id="KW-0732">Signal</keyword>
<organism evidence="6 7">
    <name type="scientific">Aureobasidium subglaciale (strain EXF-2481)</name>
    <name type="common">Aureobasidium pullulans var. subglaciale</name>
    <dbReference type="NCBI Taxonomy" id="1043005"/>
    <lineage>
        <taxon>Eukaryota</taxon>
        <taxon>Fungi</taxon>
        <taxon>Dikarya</taxon>
        <taxon>Ascomycota</taxon>
        <taxon>Pezizomycotina</taxon>
        <taxon>Dothideomycetes</taxon>
        <taxon>Dothideomycetidae</taxon>
        <taxon>Dothideales</taxon>
        <taxon>Saccotheciaceae</taxon>
        <taxon>Aureobasidium</taxon>
    </lineage>
</organism>
<feature type="compositionally biased region" description="Low complexity" evidence="2">
    <location>
        <begin position="421"/>
        <end position="439"/>
    </location>
</feature>
<dbReference type="SUPFAM" id="SSF50630">
    <property type="entry name" value="Acid proteases"/>
    <property type="match status" value="1"/>
</dbReference>
<dbReference type="OrthoDB" id="4074350at2759"/>
<dbReference type="Pfam" id="PF00026">
    <property type="entry name" value="Asp"/>
    <property type="match status" value="1"/>
</dbReference>
<dbReference type="GO" id="GO:0000324">
    <property type="term" value="C:fungal-type vacuole"/>
    <property type="evidence" value="ECO:0007669"/>
    <property type="project" value="TreeGrafter"/>
</dbReference>
<keyword evidence="3" id="KW-1133">Transmembrane helix</keyword>
<dbReference type="InterPro" id="IPR034164">
    <property type="entry name" value="Pepsin-like_dom"/>
</dbReference>
<keyword evidence="3" id="KW-0812">Transmembrane</keyword>
<evidence type="ECO:0000313" key="7">
    <source>
        <dbReference type="Proteomes" id="UP000030641"/>
    </source>
</evidence>
<gene>
    <name evidence="6" type="ORF">AUEXF2481DRAFT_32874</name>
</gene>
<feature type="transmembrane region" description="Helical" evidence="3">
    <location>
        <begin position="445"/>
        <end position="468"/>
    </location>
</feature>
<dbReference type="PANTHER" id="PTHR47966">
    <property type="entry name" value="BETA-SITE APP-CLEAVING ENZYME, ISOFORM A-RELATED"/>
    <property type="match status" value="1"/>
</dbReference>
<dbReference type="InterPro" id="IPR001461">
    <property type="entry name" value="Aspartic_peptidase_A1"/>
</dbReference>
<proteinExistence type="inferred from homology"/>
<dbReference type="GO" id="GO:0004190">
    <property type="term" value="F:aspartic-type endopeptidase activity"/>
    <property type="evidence" value="ECO:0007669"/>
    <property type="project" value="InterPro"/>
</dbReference>
<feature type="chain" id="PRO_5001702895" description="Peptidase A1 domain-containing protein" evidence="4">
    <location>
        <begin position="26"/>
        <end position="645"/>
    </location>
</feature>
<feature type="region of interest" description="Disordered" evidence="2">
    <location>
        <begin position="417"/>
        <end position="439"/>
    </location>
</feature>
<accession>A0A074Y1X0</accession>
<dbReference type="STRING" id="1043005.A0A074Y1X0"/>
<evidence type="ECO:0000256" key="4">
    <source>
        <dbReference type="SAM" id="SignalP"/>
    </source>
</evidence>
<dbReference type="PROSITE" id="PS51767">
    <property type="entry name" value="PEPTIDASE_A1"/>
    <property type="match status" value="1"/>
</dbReference>
<reference evidence="6 7" key="1">
    <citation type="journal article" date="2014" name="BMC Genomics">
        <title>Genome sequencing of four Aureobasidium pullulans varieties: biotechnological potential, stress tolerance, and description of new species.</title>
        <authorList>
            <person name="Gostin Ar C."/>
            <person name="Ohm R.A."/>
            <person name="Kogej T."/>
            <person name="Sonjak S."/>
            <person name="Turk M."/>
            <person name="Zajc J."/>
            <person name="Zalar P."/>
            <person name="Grube M."/>
            <person name="Sun H."/>
            <person name="Han J."/>
            <person name="Sharma A."/>
            <person name="Chiniquy J."/>
            <person name="Ngan C.Y."/>
            <person name="Lipzen A."/>
            <person name="Barry K."/>
            <person name="Grigoriev I.V."/>
            <person name="Gunde-Cimerman N."/>
        </authorList>
    </citation>
    <scope>NUCLEOTIDE SEQUENCE [LARGE SCALE GENOMIC DNA]</scope>
    <source>
        <strain evidence="6 7">EXF-2481</strain>
    </source>
</reference>
<keyword evidence="7" id="KW-1185">Reference proteome</keyword>
<name>A0A074Y1X0_AURSE</name>
<dbReference type="PRINTS" id="PR00792">
    <property type="entry name" value="PEPSIN"/>
</dbReference>
<feature type="signal peptide" evidence="4">
    <location>
        <begin position="1"/>
        <end position="25"/>
    </location>
</feature>
<comment type="similarity">
    <text evidence="1">Belongs to the peptidase A1 family.</text>
</comment>
<keyword evidence="3" id="KW-0472">Membrane</keyword>
<dbReference type="OMA" id="TVDWERQ"/>
<dbReference type="RefSeq" id="XP_013340140.1">
    <property type="nucleotide sequence ID" value="XM_013484686.1"/>
</dbReference>